<dbReference type="GO" id="GO:0000287">
    <property type="term" value="F:magnesium ion binding"/>
    <property type="evidence" value="ECO:0007669"/>
    <property type="project" value="TreeGrafter"/>
</dbReference>
<dbReference type="FunFam" id="1.20.58.340:FF:000012">
    <property type="entry name" value="Magnesium transport protein CorA"/>
    <property type="match status" value="1"/>
</dbReference>
<dbReference type="EMBL" id="LFDV01000002">
    <property type="protein sequence ID" value="KTB48805.1"/>
    <property type="molecule type" value="Genomic_DNA"/>
</dbReference>
<evidence type="ECO:0000256" key="4">
    <source>
        <dbReference type="ARBA" id="ARBA00022475"/>
    </source>
</evidence>
<keyword evidence="7 8" id="KW-0472">Membrane</keyword>
<dbReference type="InterPro" id="IPR004488">
    <property type="entry name" value="Mg/Co-transport_prot_CorA"/>
</dbReference>
<dbReference type="PANTHER" id="PTHR46494">
    <property type="entry name" value="CORA FAMILY METAL ION TRANSPORTER (EUROFUNG)"/>
    <property type="match status" value="1"/>
</dbReference>
<evidence type="ECO:0000256" key="1">
    <source>
        <dbReference type="ARBA" id="ARBA00004651"/>
    </source>
</evidence>
<dbReference type="GO" id="GO:0005886">
    <property type="term" value="C:plasma membrane"/>
    <property type="evidence" value="ECO:0007669"/>
    <property type="project" value="UniProtKB-SubCell"/>
</dbReference>
<dbReference type="RefSeq" id="WP_058439736.1">
    <property type="nucleotide sequence ID" value="NZ_KQ758903.1"/>
</dbReference>
<keyword evidence="5 8" id="KW-0812">Transmembrane</keyword>
<dbReference type="PATRIC" id="fig|1217799.6.peg.1701"/>
<comment type="similarity">
    <text evidence="2 8">Belongs to the CorA metal ion transporter (MIT) (TC 1.A.35) family.</text>
</comment>
<keyword evidence="8" id="KW-0406">Ion transport</keyword>
<dbReference type="InterPro" id="IPR045863">
    <property type="entry name" value="CorA_TM1_TM2"/>
</dbReference>
<dbReference type="Gene3D" id="3.30.460.20">
    <property type="entry name" value="CorA soluble domain-like"/>
    <property type="match status" value="1"/>
</dbReference>
<keyword evidence="6 8" id="KW-1133">Transmembrane helix</keyword>
<dbReference type="GO" id="GO:0050897">
    <property type="term" value="F:cobalt ion binding"/>
    <property type="evidence" value="ECO:0007669"/>
    <property type="project" value="TreeGrafter"/>
</dbReference>
<gene>
    <name evidence="8" type="primary">corA</name>
    <name evidence="9" type="ORF">DEALK_16520</name>
</gene>
<dbReference type="STRING" id="1217799.DEALK_16520"/>
<keyword evidence="3 8" id="KW-0813">Transport</keyword>
<dbReference type="PANTHER" id="PTHR46494:SF1">
    <property type="entry name" value="CORA FAMILY METAL ION TRANSPORTER (EUROFUNG)"/>
    <property type="match status" value="1"/>
</dbReference>
<dbReference type="GO" id="GO:0015095">
    <property type="term" value="F:magnesium ion transmembrane transporter activity"/>
    <property type="evidence" value="ECO:0007669"/>
    <property type="project" value="UniProtKB-UniRule"/>
</dbReference>
<protein>
    <recommendedName>
        <fullName evidence="8">Magnesium transport protein CorA</fullName>
    </recommendedName>
</protein>
<name>A0A0W0GJR3_9CHLR</name>
<evidence type="ECO:0000256" key="2">
    <source>
        <dbReference type="ARBA" id="ARBA00009765"/>
    </source>
</evidence>
<dbReference type="Pfam" id="PF01544">
    <property type="entry name" value="CorA"/>
    <property type="match status" value="1"/>
</dbReference>
<evidence type="ECO:0000256" key="8">
    <source>
        <dbReference type="RuleBase" id="RU362010"/>
    </source>
</evidence>
<dbReference type="InterPro" id="IPR002523">
    <property type="entry name" value="MgTranspt_CorA/ZnTranspt_ZntB"/>
</dbReference>
<dbReference type="AlphaFoldDB" id="A0A0W0GJR3"/>
<dbReference type="SUPFAM" id="SSF144083">
    <property type="entry name" value="Magnesium transport protein CorA, transmembrane region"/>
    <property type="match status" value="1"/>
</dbReference>
<dbReference type="CDD" id="cd12828">
    <property type="entry name" value="TmCorA-like_1"/>
    <property type="match status" value="1"/>
</dbReference>
<evidence type="ECO:0000256" key="6">
    <source>
        <dbReference type="ARBA" id="ARBA00022989"/>
    </source>
</evidence>
<dbReference type="GO" id="GO:0015087">
    <property type="term" value="F:cobalt ion transmembrane transporter activity"/>
    <property type="evidence" value="ECO:0007669"/>
    <property type="project" value="UniProtKB-UniRule"/>
</dbReference>
<dbReference type="InterPro" id="IPR045861">
    <property type="entry name" value="CorA_cytoplasmic_dom"/>
</dbReference>
<evidence type="ECO:0000256" key="7">
    <source>
        <dbReference type="ARBA" id="ARBA00023136"/>
    </source>
</evidence>
<feature type="transmembrane region" description="Helical" evidence="8">
    <location>
        <begin position="294"/>
        <end position="314"/>
    </location>
</feature>
<dbReference type="Proteomes" id="UP000053947">
    <property type="component" value="Unassembled WGS sequence"/>
</dbReference>
<dbReference type="OrthoDB" id="9803416at2"/>
<feature type="transmembrane region" description="Helical" evidence="8">
    <location>
        <begin position="326"/>
        <end position="346"/>
    </location>
</feature>
<keyword evidence="8" id="KW-0460">Magnesium</keyword>
<dbReference type="NCBIfam" id="TIGR00383">
    <property type="entry name" value="corA"/>
    <property type="match status" value="1"/>
</dbReference>
<comment type="caution">
    <text evidence="9">The sequence shown here is derived from an EMBL/GenBank/DDBJ whole genome shotgun (WGS) entry which is preliminary data.</text>
</comment>
<evidence type="ECO:0000313" key="10">
    <source>
        <dbReference type="Proteomes" id="UP000053947"/>
    </source>
</evidence>
<dbReference type="FunFam" id="3.30.460.20:FF:000008">
    <property type="entry name" value="Cobalt/magnesium transport protein CorA"/>
    <property type="match status" value="1"/>
</dbReference>
<evidence type="ECO:0000256" key="5">
    <source>
        <dbReference type="ARBA" id="ARBA00022692"/>
    </source>
</evidence>
<dbReference type="SUPFAM" id="SSF143865">
    <property type="entry name" value="CorA soluble domain-like"/>
    <property type="match status" value="1"/>
</dbReference>
<keyword evidence="4 8" id="KW-1003">Cell membrane</keyword>
<organism evidence="9 10">
    <name type="scientific">Dehalogenimonas alkenigignens</name>
    <dbReference type="NCBI Taxonomy" id="1217799"/>
    <lineage>
        <taxon>Bacteria</taxon>
        <taxon>Bacillati</taxon>
        <taxon>Chloroflexota</taxon>
        <taxon>Dehalococcoidia</taxon>
        <taxon>Dehalococcoidales</taxon>
        <taxon>Dehalococcoidaceae</taxon>
        <taxon>Dehalogenimonas</taxon>
    </lineage>
</organism>
<sequence>MTGTQKRSLKAGLEPGTLIHIGERRAEKTRLRLIDYNQNQLFERELESVEEAFPFRDTASVTWINIDGLHDTSLINQLGGHFGLHPLVLEDIVNTEQRPKIEDFESYLFIVLKMLYRDEDGEIVAEQVSLVLGRNYVLSFQEGGGDAFNPVRERLRQNKGTLRKQGADALLYALVDAIVDNYFGVLENFGEVSERIEENLIEEQTSELLGAIKRLKSELLFLRRSAWPLREMVSGLQHSESGLISPNTRLYLRDVHDHAVQVMDSVENQREVLSDMVDIYLSNASNRMNAVMKVLTIISTIFIPLTFIAGIYGMNFDNMPELRWRWGYFGILGVMAFLGLAMVAYFKRKKWF</sequence>
<dbReference type="Gene3D" id="1.20.58.340">
    <property type="entry name" value="Magnesium transport protein CorA, transmembrane region"/>
    <property type="match status" value="2"/>
</dbReference>
<keyword evidence="10" id="KW-1185">Reference proteome</keyword>
<evidence type="ECO:0000256" key="3">
    <source>
        <dbReference type="ARBA" id="ARBA00022448"/>
    </source>
</evidence>
<comment type="subcellular location">
    <subcellularLocation>
        <location evidence="1">Cell membrane</location>
        <topology evidence="1">Multi-pass membrane protein</topology>
    </subcellularLocation>
    <subcellularLocation>
        <location evidence="8">Membrane</location>
        <topology evidence="8">Multi-pass membrane protein</topology>
    </subcellularLocation>
</comment>
<evidence type="ECO:0000313" key="9">
    <source>
        <dbReference type="EMBL" id="KTB48805.1"/>
    </source>
</evidence>
<accession>A0A0W0GJR3</accession>
<comment type="function">
    <text evidence="8">Mediates influx of magnesium ions.</text>
</comment>
<proteinExistence type="inferred from homology"/>
<reference evidence="9 10" key="1">
    <citation type="submission" date="2015-06" db="EMBL/GenBank/DDBJ databases">
        <title>Genome sequence of the organohalide-respiring Dehalogenimonas alkenigignens type strain (IP3-3T).</title>
        <authorList>
            <person name="Key T.A."/>
            <person name="Richmond D.P."/>
            <person name="Bowman K.S."/>
            <person name="Cho Y.-J."/>
            <person name="Chun J."/>
            <person name="da Costa M.S."/>
            <person name="Rainey F.A."/>
            <person name="Moe W.M."/>
        </authorList>
    </citation>
    <scope>NUCLEOTIDE SEQUENCE [LARGE SCALE GENOMIC DNA]</scope>
    <source>
        <strain evidence="9 10">IP3-3</strain>
    </source>
</reference>